<gene>
    <name evidence="1" type="ORF">BDZ83DRAFT_618531</name>
</gene>
<keyword evidence="2" id="KW-1185">Reference proteome</keyword>
<dbReference type="RefSeq" id="XP_060365862.1">
    <property type="nucleotide sequence ID" value="XM_060508079.1"/>
</dbReference>
<dbReference type="Proteomes" id="UP001244207">
    <property type="component" value="Unassembled WGS sequence"/>
</dbReference>
<protein>
    <submittedName>
        <fullName evidence="1">Uncharacterized protein</fullName>
    </submittedName>
</protein>
<reference evidence="1" key="1">
    <citation type="submission" date="2021-12" db="EMBL/GenBank/DDBJ databases">
        <title>Comparative genomics, transcriptomics and evolutionary studies reveal genomic signatures of adaptation to plant cell wall in hemibiotrophic fungi.</title>
        <authorList>
            <consortium name="DOE Joint Genome Institute"/>
            <person name="Baroncelli R."/>
            <person name="Diaz J.F."/>
            <person name="Benocci T."/>
            <person name="Peng M."/>
            <person name="Battaglia E."/>
            <person name="Haridas S."/>
            <person name="Andreopoulos W."/>
            <person name="Labutti K."/>
            <person name="Pangilinan J."/>
            <person name="Floch G.L."/>
            <person name="Makela M.R."/>
            <person name="Henrissat B."/>
            <person name="Grigoriev I.V."/>
            <person name="Crouch J.A."/>
            <person name="De Vries R.P."/>
            <person name="Sukno S.A."/>
            <person name="Thon M.R."/>
        </authorList>
    </citation>
    <scope>NUCLEOTIDE SEQUENCE</scope>
    <source>
        <strain evidence="1">CBS 112980</strain>
    </source>
</reference>
<organism evidence="1 2">
    <name type="scientific">Glomerella acutata</name>
    <name type="common">Colletotrichum acutatum</name>
    <dbReference type="NCBI Taxonomy" id="27357"/>
    <lineage>
        <taxon>Eukaryota</taxon>
        <taxon>Fungi</taxon>
        <taxon>Dikarya</taxon>
        <taxon>Ascomycota</taxon>
        <taxon>Pezizomycotina</taxon>
        <taxon>Sordariomycetes</taxon>
        <taxon>Hypocreomycetidae</taxon>
        <taxon>Glomerellales</taxon>
        <taxon>Glomerellaceae</taxon>
        <taxon>Colletotrichum</taxon>
        <taxon>Colletotrichum acutatum species complex</taxon>
    </lineage>
</organism>
<accession>A0AAD8UK36</accession>
<dbReference type="GeneID" id="85391978"/>
<sequence length="72" mass="8161">MPIKVWTCTDERALTQLIMLIILQCFNSLAARGLHDYRCPSLDWLAAFYYNVKVTLPLIDVPQCITLANSSS</sequence>
<comment type="caution">
    <text evidence="1">The sequence shown here is derived from an EMBL/GenBank/DDBJ whole genome shotgun (WGS) entry which is preliminary data.</text>
</comment>
<dbReference type="AlphaFoldDB" id="A0AAD8UK36"/>
<name>A0AAD8UK36_GLOAC</name>
<evidence type="ECO:0000313" key="2">
    <source>
        <dbReference type="Proteomes" id="UP001244207"/>
    </source>
</evidence>
<dbReference type="EMBL" id="JAHMHS010000038">
    <property type="protein sequence ID" value="KAK1725807.1"/>
    <property type="molecule type" value="Genomic_DNA"/>
</dbReference>
<proteinExistence type="predicted"/>
<evidence type="ECO:0000313" key="1">
    <source>
        <dbReference type="EMBL" id="KAK1725807.1"/>
    </source>
</evidence>